<gene>
    <name evidence="1" type="ORF">RclHR1_00040024</name>
</gene>
<proteinExistence type="predicted"/>
<accession>A0A2Z6RIB0</accession>
<dbReference type="AlphaFoldDB" id="A0A2Z6RIB0"/>
<sequence>MSKHVMLNLLNCRKDNYDNVVIFDDLANDLSLFNLPVEEATKVVVTEIMRVAEVMEIAIGRSRMYIFYPKEAGMIFIHQVRLMKLLQLHPISSFLAIKWNSRNAT</sequence>
<evidence type="ECO:0000313" key="2">
    <source>
        <dbReference type="Proteomes" id="UP000247702"/>
    </source>
</evidence>
<name>A0A2Z6RIB0_9GLOM</name>
<evidence type="ECO:0000313" key="1">
    <source>
        <dbReference type="EMBL" id="GBC00873.1"/>
    </source>
</evidence>
<reference evidence="1 2" key="1">
    <citation type="submission" date="2017-11" db="EMBL/GenBank/DDBJ databases">
        <title>The genome of Rhizophagus clarus HR1 reveals common genetic basis of auxotrophy among arbuscular mycorrhizal fungi.</title>
        <authorList>
            <person name="Kobayashi Y."/>
        </authorList>
    </citation>
    <scope>NUCLEOTIDE SEQUENCE [LARGE SCALE GENOMIC DNA]</scope>
    <source>
        <strain evidence="1 2">HR1</strain>
    </source>
</reference>
<dbReference type="Proteomes" id="UP000247702">
    <property type="component" value="Unassembled WGS sequence"/>
</dbReference>
<comment type="caution">
    <text evidence="1">The sequence shown here is derived from an EMBL/GenBank/DDBJ whole genome shotgun (WGS) entry which is preliminary data.</text>
</comment>
<organism evidence="1 2">
    <name type="scientific">Rhizophagus clarus</name>
    <dbReference type="NCBI Taxonomy" id="94130"/>
    <lineage>
        <taxon>Eukaryota</taxon>
        <taxon>Fungi</taxon>
        <taxon>Fungi incertae sedis</taxon>
        <taxon>Mucoromycota</taxon>
        <taxon>Glomeromycotina</taxon>
        <taxon>Glomeromycetes</taxon>
        <taxon>Glomerales</taxon>
        <taxon>Glomeraceae</taxon>
        <taxon>Rhizophagus</taxon>
    </lineage>
</organism>
<keyword evidence="2" id="KW-1185">Reference proteome</keyword>
<protein>
    <submittedName>
        <fullName evidence="1">Uncharacterized protein</fullName>
    </submittedName>
</protein>
<dbReference type="EMBL" id="BEXD01003334">
    <property type="protein sequence ID" value="GBC00873.1"/>
    <property type="molecule type" value="Genomic_DNA"/>
</dbReference>